<gene>
    <name evidence="1" type="ORF">PXH66_08045</name>
</gene>
<dbReference type="EMBL" id="CP119075">
    <property type="protein sequence ID" value="WED66799.1"/>
    <property type="molecule type" value="Genomic_DNA"/>
</dbReference>
<reference evidence="1" key="1">
    <citation type="submission" date="2023-03" db="EMBL/GenBank/DDBJ databases">
        <title>Lomoglobus Profundus gen. nov., sp. nov., a novel member of the phylum Verrucomicrobia, isolated from deep-marine sediment of South China Sea.</title>
        <authorList>
            <person name="Ahmad T."/>
            <person name="Ishaq S.E."/>
            <person name="Wang F."/>
        </authorList>
    </citation>
    <scope>NUCLEOTIDE SEQUENCE</scope>
    <source>
        <strain evidence="1">LMO-M01</strain>
    </source>
</reference>
<evidence type="ECO:0000313" key="2">
    <source>
        <dbReference type="Proteomes" id="UP001218638"/>
    </source>
</evidence>
<dbReference type="KEGG" id="slom:PXH66_08045"/>
<dbReference type="RefSeq" id="WP_330928960.1">
    <property type="nucleotide sequence ID" value="NZ_CP119075.1"/>
</dbReference>
<dbReference type="Pfam" id="PF13376">
    <property type="entry name" value="OmdA"/>
    <property type="match status" value="1"/>
</dbReference>
<evidence type="ECO:0000313" key="1">
    <source>
        <dbReference type="EMBL" id="WED66799.1"/>
    </source>
</evidence>
<organism evidence="1 2">
    <name type="scientific">Synoicihabitans lomoniglobus</name>
    <dbReference type="NCBI Taxonomy" id="2909285"/>
    <lineage>
        <taxon>Bacteria</taxon>
        <taxon>Pseudomonadati</taxon>
        <taxon>Verrucomicrobiota</taxon>
        <taxon>Opitutia</taxon>
        <taxon>Opitutales</taxon>
        <taxon>Opitutaceae</taxon>
        <taxon>Synoicihabitans</taxon>
    </lineage>
</organism>
<dbReference type="Proteomes" id="UP001218638">
    <property type="component" value="Chromosome"/>
</dbReference>
<name>A0AAF0CRQ8_9BACT</name>
<accession>A0AAF0CRQ8</accession>
<proteinExistence type="predicted"/>
<sequence length="202" mass="23108">MPVSDPEPVFFETPAEFTAWFARHHDRCTEVWVGLHRKDSGLPSITYGEAVEEALCWGWIDGLKRRYDETSYVQRFTPRQARSMWSQKNIATIAALERAGRMQPAGRAALARRDPTLTGAYSFEQDKPPELVASRQRAFAAKSGAWRFFNAQPPGYRRTALHWVESAKQEATRERRFGQLLACSERRERLPQLSGNGTKPRP</sequence>
<keyword evidence="2" id="KW-1185">Reference proteome</keyword>
<dbReference type="AlphaFoldDB" id="A0AAF0CRQ8"/>
<protein>
    <submittedName>
        <fullName evidence="1">YdeI/OmpD-associated family protein</fullName>
    </submittedName>
</protein>